<protein>
    <submittedName>
        <fullName evidence="3">Slipin family protein</fullName>
    </submittedName>
</protein>
<dbReference type="InterPro" id="IPR001107">
    <property type="entry name" value="Band_7"/>
</dbReference>
<dbReference type="RefSeq" id="WP_349139146.1">
    <property type="nucleotide sequence ID" value="NZ_JBBMFT010000001.1"/>
</dbReference>
<dbReference type="SMART" id="SM00244">
    <property type="entry name" value="PHB"/>
    <property type="match status" value="1"/>
</dbReference>
<keyword evidence="4" id="KW-1185">Reference proteome</keyword>
<dbReference type="Gene3D" id="3.30.479.30">
    <property type="entry name" value="Band 7 domain"/>
    <property type="match status" value="1"/>
</dbReference>
<evidence type="ECO:0000313" key="4">
    <source>
        <dbReference type="Proteomes" id="UP001440599"/>
    </source>
</evidence>
<dbReference type="SUPFAM" id="SSF117892">
    <property type="entry name" value="Band 7/SPFH domain"/>
    <property type="match status" value="1"/>
</dbReference>
<sequence length="365" mass="41144">MKKIVINDNQRGLLFQSGRFVKPLGSGKYRVFGSREIEVLPLDAMLTSEKCPLDILLSNPAVAEQTTVVEVGDQQLGLHFTNGRFAGVLPSGKFAFWHTQTEHTVQLIDLSSPAVAKDVPDYVLEMLPASCCERITVEAYQKGRLYFDRKLERILDPGTYYFWKTHVPVSVELIDTRLTQLNITGQEILTSDKVNLRLNFVCTYRITDCVKVATEIDDYLEQLHVAAQLAMREFVGKQRLDELLENKEQLSRQVLSRLQEKAASLYVEITDGGVKDIILPGEVRDIMNTVLIAEKRAQANVITRREEVASTRSLLNTARLMEENQTLMRLKEMEYMERICENVGSIHLNGGGDLLAQLGALLQSG</sequence>
<dbReference type="Proteomes" id="UP001440599">
    <property type="component" value="Unassembled WGS sequence"/>
</dbReference>
<dbReference type="PANTHER" id="PTHR10264">
    <property type="entry name" value="BAND 7 PROTEIN-RELATED"/>
    <property type="match status" value="1"/>
</dbReference>
<dbReference type="Pfam" id="PF01145">
    <property type="entry name" value="Band_7"/>
    <property type="match status" value="1"/>
</dbReference>
<reference evidence="3 4" key="1">
    <citation type="submission" date="2024-03" db="EMBL/GenBank/DDBJ databases">
        <title>Human intestinal bacterial collection.</title>
        <authorList>
            <person name="Pauvert C."/>
            <person name="Hitch T.C.A."/>
            <person name="Clavel T."/>
        </authorList>
    </citation>
    <scope>NUCLEOTIDE SEQUENCE [LARGE SCALE GENOMIC DNA]</scope>
    <source>
        <strain evidence="3 4">CLA-AP-H34</strain>
    </source>
</reference>
<comment type="similarity">
    <text evidence="1">Belongs to the band 7/mec-2 family.</text>
</comment>
<dbReference type="InterPro" id="IPR036013">
    <property type="entry name" value="Band_7/SPFH_dom_sf"/>
</dbReference>
<evidence type="ECO:0000256" key="1">
    <source>
        <dbReference type="ARBA" id="ARBA00008164"/>
    </source>
</evidence>
<accession>A0ABV1ENG5</accession>
<proteinExistence type="inferred from homology"/>
<gene>
    <name evidence="3" type="ORF">WMO45_02900</name>
</gene>
<feature type="domain" description="Band 7" evidence="2">
    <location>
        <begin position="131"/>
        <end position="291"/>
    </location>
</feature>
<dbReference type="PANTHER" id="PTHR10264:SF83">
    <property type="entry name" value="BLL5629 PROTEIN"/>
    <property type="match status" value="1"/>
</dbReference>
<comment type="caution">
    <text evidence="3">The sequence shown here is derived from an EMBL/GenBank/DDBJ whole genome shotgun (WGS) entry which is preliminary data.</text>
</comment>
<evidence type="ECO:0000313" key="3">
    <source>
        <dbReference type="EMBL" id="MEQ2455457.1"/>
    </source>
</evidence>
<dbReference type="InterPro" id="IPR043202">
    <property type="entry name" value="Band-7_stomatin-like"/>
</dbReference>
<name>A0ABV1ENG5_9FIRM</name>
<dbReference type="CDD" id="cd13438">
    <property type="entry name" value="SPFH_eoslipins_u2"/>
    <property type="match status" value="1"/>
</dbReference>
<evidence type="ECO:0000259" key="2">
    <source>
        <dbReference type="SMART" id="SM00244"/>
    </source>
</evidence>
<organism evidence="3 4">
    <name type="scientific">Flavonifractor hominis</name>
    <dbReference type="NCBI Taxonomy" id="3133178"/>
    <lineage>
        <taxon>Bacteria</taxon>
        <taxon>Bacillati</taxon>
        <taxon>Bacillota</taxon>
        <taxon>Clostridia</taxon>
        <taxon>Eubacteriales</taxon>
        <taxon>Oscillospiraceae</taxon>
        <taxon>Flavonifractor</taxon>
    </lineage>
</organism>
<dbReference type="EMBL" id="JBBMFT010000001">
    <property type="protein sequence ID" value="MEQ2455457.1"/>
    <property type="molecule type" value="Genomic_DNA"/>
</dbReference>